<dbReference type="InterPro" id="IPR002734">
    <property type="entry name" value="RibDG_C"/>
</dbReference>
<evidence type="ECO:0000259" key="4">
    <source>
        <dbReference type="Pfam" id="PF01872"/>
    </source>
</evidence>
<keyword evidence="3" id="KW-0560">Oxidoreductase</keyword>
<dbReference type="PANTHER" id="PTHR38011:SF7">
    <property type="entry name" value="2,5-DIAMINO-6-RIBOSYLAMINO-4(3H)-PYRIMIDINONE 5'-PHOSPHATE REDUCTASE"/>
    <property type="match status" value="1"/>
</dbReference>
<dbReference type="EMBL" id="SDWW01000016">
    <property type="protein sequence ID" value="RYV51460.1"/>
    <property type="molecule type" value="Genomic_DNA"/>
</dbReference>
<protein>
    <submittedName>
        <fullName evidence="5">Deaminase</fullName>
    </submittedName>
</protein>
<accession>A0A4Q5N0B2</accession>
<reference evidence="5 6" key="1">
    <citation type="submission" date="2019-01" db="EMBL/GenBank/DDBJ databases">
        <title>Novel species of Cellulomonas.</title>
        <authorList>
            <person name="Liu Q."/>
            <person name="Xin Y.-H."/>
        </authorList>
    </citation>
    <scope>NUCLEOTIDE SEQUENCE [LARGE SCALE GENOMIC DNA]</scope>
    <source>
        <strain evidence="5 6">HLT2-17</strain>
    </source>
</reference>
<proteinExistence type="predicted"/>
<dbReference type="GO" id="GO:0008703">
    <property type="term" value="F:5-amino-6-(5-phosphoribosylamino)uracil reductase activity"/>
    <property type="evidence" value="ECO:0007669"/>
    <property type="project" value="InterPro"/>
</dbReference>
<dbReference type="PANTHER" id="PTHR38011">
    <property type="entry name" value="DIHYDROFOLATE REDUCTASE FAMILY PROTEIN (AFU_ORTHOLOGUE AFUA_8G06820)"/>
    <property type="match status" value="1"/>
</dbReference>
<dbReference type="RefSeq" id="WP_130102246.1">
    <property type="nucleotide sequence ID" value="NZ_SDWW01000016.1"/>
</dbReference>
<dbReference type="Pfam" id="PF01872">
    <property type="entry name" value="RibD_C"/>
    <property type="match status" value="1"/>
</dbReference>
<keyword evidence="6" id="KW-1185">Reference proteome</keyword>
<feature type="domain" description="Bacterial bifunctional deaminase-reductase C-terminal" evidence="4">
    <location>
        <begin position="9"/>
        <end position="238"/>
    </location>
</feature>
<dbReference type="AlphaFoldDB" id="A0A4Q5N0B2"/>
<dbReference type="OrthoDB" id="9800865at2"/>
<dbReference type="Proteomes" id="UP000293764">
    <property type="component" value="Unassembled WGS sequence"/>
</dbReference>
<dbReference type="SUPFAM" id="SSF53597">
    <property type="entry name" value="Dihydrofolate reductase-like"/>
    <property type="match status" value="1"/>
</dbReference>
<dbReference type="Gene3D" id="3.40.430.10">
    <property type="entry name" value="Dihydrofolate Reductase, subunit A"/>
    <property type="match status" value="1"/>
</dbReference>
<gene>
    <name evidence="5" type="ORF">EUA98_08520</name>
</gene>
<evidence type="ECO:0000313" key="6">
    <source>
        <dbReference type="Proteomes" id="UP000293764"/>
    </source>
</evidence>
<organism evidence="5 6">
    <name type="scientific">Pengzhenrongella frigida</name>
    <dbReference type="NCBI Taxonomy" id="1259133"/>
    <lineage>
        <taxon>Bacteria</taxon>
        <taxon>Bacillati</taxon>
        <taxon>Actinomycetota</taxon>
        <taxon>Actinomycetes</taxon>
        <taxon>Micrococcales</taxon>
        <taxon>Pengzhenrongella</taxon>
    </lineage>
</organism>
<comment type="caution">
    <text evidence="5">The sequence shown here is derived from an EMBL/GenBank/DDBJ whole genome shotgun (WGS) entry which is preliminary data.</text>
</comment>
<name>A0A4Q5N0B2_9MICO</name>
<evidence type="ECO:0000256" key="3">
    <source>
        <dbReference type="ARBA" id="ARBA00023002"/>
    </source>
</evidence>
<dbReference type="InterPro" id="IPR024072">
    <property type="entry name" value="DHFR-like_dom_sf"/>
</dbReference>
<keyword evidence="2" id="KW-0521">NADP</keyword>
<evidence type="ECO:0000313" key="5">
    <source>
        <dbReference type="EMBL" id="RYV51460.1"/>
    </source>
</evidence>
<comment type="pathway">
    <text evidence="1">Cofactor biosynthesis; riboflavin biosynthesis.</text>
</comment>
<dbReference type="GO" id="GO:0009231">
    <property type="term" value="P:riboflavin biosynthetic process"/>
    <property type="evidence" value="ECO:0007669"/>
    <property type="project" value="InterPro"/>
</dbReference>
<sequence length="256" mass="27179">MRPRLVTYNLASLDGRLTLAPGVSLLTGDARWTALSAPVGDPYEWVRAQHDPEVLLEGSGSFLAEEDAPAEDGPLVGATHAAPGAPIPHFLPAAVTSVPGRRWFAVVDGRGRVDLQFTQWPDPAWANWHALVLTSHAAPPAHLARLRERGIPYLVVGDGRVDLVAAMELLASVLGVRTVVCTGGGRLGGALLRAGLVDEIDVDLLPAVIGGRGTPALFDAPPLGPDEVPVALELLSAREQPGGWLRLRYAVRRPDR</sequence>
<dbReference type="InterPro" id="IPR050765">
    <property type="entry name" value="Riboflavin_Biosynth_HTPR"/>
</dbReference>
<evidence type="ECO:0000256" key="2">
    <source>
        <dbReference type="ARBA" id="ARBA00022857"/>
    </source>
</evidence>
<evidence type="ECO:0000256" key="1">
    <source>
        <dbReference type="ARBA" id="ARBA00005104"/>
    </source>
</evidence>